<proteinExistence type="predicted"/>
<name>A0AAE9Y887_9ACTN</name>
<evidence type="ECO:0008006" key="3">
    <source>
        <dbReference type="Google" id="ProtNLM"/>
    </source>
</evidence>
<dbReference type="RefSeq" id="WP_272735796.1">
    <property type="nucleotide sequence ID" value="NZ_CP116942.1"/>
</dbReference>
<dbReference type="Proteomes" id="UP001216390">
    <property type="component" value="Chromosome"/>
</dbReference>
<dbReference type="AlphaFoldDB" id="A0AAE9Y887"/>
<protein>
    <recommendedName>
        <fullName evidence="3">Ferritin-like protein</fullName>
    </recommendedName>
</protein>
<sequence length="373" mass="40527">MTTIRIRPQHDRRKPPRLRYTRDELLADPPFVTRIERDGVLLHGGYDAEGRYLPPRSTFRVPAIAAWSEQLASAGAPSRVIEPDAVDRAFVPNTEQAKMLLRNGATGAMTRILTLIGVVEGFGNDGIKLIPEMDLQEFVVEPLDETCLGHLFDGLLEAHGNDEAGRGDEAGHDQMWFAVRNAALADPPVTLDMFENLPIAPPPGYQGPAKPAPEAITVGGMLDGLREDVAPELQLLVRAMVQILVIELLAYHTFAWASEVLGDPTCSADAEFARATIDHIRTDEDIHVGYLQCGLAELATLTVRTTDGGTIAGADLVDAACRSALANQTGARFDRILEYRLAQVRAELAAHSDGERLTAEFDALATQPAEALR</sequence>
<dbReference type="EMBL" id="CP116942">
    <property type="protein sequence ID" value="WCO66273.1"/>
    <property type="molecule type" value="Genomic_DNA"/>
</dbReference>
<evidence type="ECO:0000313" key="2">
    <source>
        <dbReference type="Proteomes" id="UP001216390"/>
    </source>
</evidence>
<organism evidence="1 2">
    <name type="scientific">Iamia majanohamensis</name>
    <dbReference type="NCBI Taxonomy" id="467976"/>
    <lineage>
        <taxon>Bacteria</taxon>
        <taxon>Bacillati</taxon>
        <taxon>Actinomycetota</taxon>
        <taxon>Acidimicrobiia</taxon>
        <taxon>Acidimicrobiales</taxon>
        <taxon>Iamiaceae</taxon>
        <taxon>Iamia</taxon>
    </lineage>
</organism>
<reference evidence="1" key="1">
    <citation type="submission" date="2023-01" db="EMBL/GenBank/DDBJ databases">
        <title>The diversity of Class Acidimicrobiia in South China Sea sediment environments and the proposal of Iamia marina sp. nov., a novel species of the genus Iamia.</title>
        <authorList>
            <person name="He Y."/>
            <person name="Tian X."/>
        </authorList>
    </citation>
    <scope>NUCLEOTIDE SEQUENCE</scope>
    <source>
        <strain evidence="1">DSM 19957</strain>
    </source>
</reference>
<evidence type="ECO:0000313" key="1">
    <source>
        <dbReference type="EMBL" id="WCO66273.1"/>
    </source>
</evidence>
<accession>A0AAE9Y887</accession>
<dbReference type="KEGG" id="ima:PO878_17365"/>
<keyword evidence="2" id="KW-1185">Reference proteome</keyword>
<gene>
    <name evidence="1" type="ORF">PO878_17365</name>
</gene>